<feature type="signal peptide" evidence="1">
    <location>
        <begin position="1"/>
        <end position="27"/>
    </location>
</feature>
<dbReference type="InterPro" id="IPR052965">
    <property type="entry name" value="Pigment-catalase-like"/>
</dbReference>
<dbReference type="Pfam" id="PF13668">
    <property type="entry name" value="Ferritin_2"/>
    <property type="match status" value="1"/>
</dbReference>
<feature type="chain" id="PRO_5035253793" description="Desiccation-related protein PCC13-62" evidence="1">
    <location>
        <begin position="28"/>
        <end position="309"/>
    </location>
</feature>
<name>A0A8J4RDP0_9ROSI</name>
<dbReference type="OrthoDB" id="1001765at2759"/>
<dbReference type="AlphaFoldDB" id="A0A8J4RDP0"/>
<comment type="caution">
    <text evidence="2">The sequence shown here is derived from an EMBL/GenBank/DDBJ whole genome shotgun (WGS) entry which is preliminary data.</text>
</comment>
<organism evidence="2 3">
    <name type="scientific">Castanea mollissima</name>
    <name type="common">Chinese chestnut</name>
    <dbReference type="NCBI Taxonomy" id="60419"/>
    <lineage>
        <taxon>Eukaryota</taxon>
        <taxon>Viridiplantae</taxon>
        <taxon>Streptophyta</taxon>
        <taxon>Embryophyta</taxon>
        <taxon>Tracheophyta</taxon>
        <taxon>Spermatophyta</taxon>
        <taxon>Magnoliopsida</taxon>
        <taxon>eudicotyledons</taxon>
        <taxon>Gunneridae</taxon>
        <taxon>Pentapetalae</taxon>
        <taxon>rosids</taxon>
        <taxon>fabids</taxon>
        <taxon>Fagales</taxon>
        <taxon>Fagaceae</taxon>
        <taxon>Castanea</taxon>
    </lineage>
</organism>
<protein>
    <recommendedName>
        <fullName evidence="4">Desiccation-related protein PCC13-62</fullName>
    </recommendedName>
</protein>
<proteinExistence type="predicted"/>
<reference evidence="2" key="1">
    <citation type="submission" date="2020-03" db="EMBL/GenBank/DDBJ databases">
        <title>Castanea mollissima Vanexum genome sequencing.</title>
        <authorList>
            <person name="Staton M."/>
        </authorList>
    </citation>
    <scope>NUCLEOTIDE SEQUENCE</scope>
    <source>
        <tissue evidence="2">Leaf</tissue>
    </source>
</reference>
<evidence type="ECO:0000256" key="1">
    <source>
        <dbReference type="SAM" id="SignalP"/>
    </source>
</evidence>
<evidence type="ECO:0000313" key="3">
    <source>
        <dbReference type="Proteomes" id="UP000737018"/>
    </source>
</evidence>
<evidence type="ECO:0008006" key="4">
    <source>
        <dbReference type="Google" id="ProtNLM"/>
    </source>
</evidence>
<gene>
    <name evidence="2" type="ORF">CMV_013299</name>
</gene>
<dbReference type="Proteomes" id="UP000737018">
    <property type="component" value="Unassembled WGS sequence"/>
</dbReference>
<dbReference type="PANTHER" id="PTHR31694:SF12">
    <property type="entry name" value="DESICCATION-LIKE PROTEIN"/>
    <property type="match status" value="1"/>
</dbReference>
<keyword evidence="3" id="KW-1185">Reference proteome</keyword>
<accession>A0A8J4RDP0</accession>
<evidence type="ECO:0000313" key="2">
    <source>
        <dbReference type="EMBL" id="KAF3962147.1"/>
    </source>
</evidence>
<sequence>MALTATSTATITTLLISLFFLPKLCSSEFTIDHHHRRFAKADVDLLEFPLNLEFFEAEFFLYGALGYGLDKVAPNLTKGGPTPLGAKKANLDHFTQDVILQFAYQEVGHLRAIQKVVKGFPRPLLDLSKESFAKTVDAAIGKKLSPPFDPYYSGVHFLLASYLIPYVGLTGYVGTIPKLKAPSSRRLVAGLLGVESGQDAVIRAYLYEHAKEIVSPYGITVGEFTNRFSELRDRLGHQGRKDEGLVVPLAEGAEGKINGNVLAGDADSVAFDRTAEEILRIVYGSGDEKKPGGFYPKGGNGRIARSHLL</sequence>
<keyword evidence="1" id="KW-0732">Signal</keyword>
<dbReference type="EMBL" id="JRKL02001765">
    <property type="protein sequence ID" value="KAF3962147.1"/>
    <property type="molecule type" value="Genomic_DNA"/>
</dbReference>
<dbReference type="PANTHER" id="PTHR31694">
    <property type="entry name" value="DESICCATION-LIKE PROTEIN"/>
    <property type="match status" value="1"/>
</dbReference>